<evidence type="ECO:0000256" key="1">
    <source>
        <dbReference type="SAM" id="Phobius"/>
    </source>
</evidence>
<dbReference type="GO" id="GO:0015385">
    <property type="term" value="F:sodium:proton antiporter activity"/>
    <property type="evidence" value="ECO:0007669"/>
    <property type="project" value="TreeGrafter"/>
</dbReference>
<dbReference type="PANTHER" id="PTHR34703:SF1">
    <property type="entry name" value="ANTIPORTER SUBUNIT MNHG2-RELATED"/>
    <property type="match status" value="1"/>
</dbReference>
<dbReference type="NCBIfam" id="TIGR01300">
    <property type="entry name" value="CPA3_mnhG_phaG"/>
    <property type="match status" value="1"/>
</dbReference>
<feature type="transmembrane region" description="Helical" evidence="1">
    <location>
        <begin position="99"/>
        <end position="118"/>
    </location>
</feature>
<keyword evidence="1" id="KW-0472">Membrane</keyword>
<dbReference type="AlphaFoldDB" id="A0A517YUA0"/>
<dbReference type="RefSeq" id="WP_145077135.1">
    <property type="nucleotide sequence ID" value="NZ_CP036425.1"/>
</dbReference>
<feature type="transmembrane region" description="Helical" evidence="1">
    <location>
        <begin position="74"/>
        <end position="93"/>
    </location>
</feature>
<dbReference type="PANTHER" id="PTHR34703">
    <property type="entry name" value="ANTIPORTER SUBUNIT MNHG2-RELATED"/>
    <property type="match status" value="1"/>
</dbReference>
<dbReference type="Proteomes" id="UP000317369">
    <property type="component" value="Chromosome"/>
</dbReference>
<keyword evidence="1" id="KW-1133">Transmembrane helix</keyword>
<organism evidence="2 3">
    <name type="scientific">Poriferisphaera corsica</name>
    <dbReference type="NCBI Taxonomy" id="2528020"/>
    <lineage>
        <taxon>Bacteria</taxon>
        <taxon>Pseudomonadati</taxon>
        <taxon>Planctomycetota</taxon>
        <taxon>Phycisphaerae</taxon>
        <taxon>Phycisphaerales</taxon>
        <taxon>Phycisphaeraceae</taxon>
        <taxon>Poriferisphaera</taxon>
    </lineage>
</organism>
<dbReference type="KEGG" id="pcor:KS4_18590"/>
<keyword evidence="3" id="KW-1185">Reference proteome</keyword>
<feature type="transmembrane region" description="Helical" evidence="1">
    <location>
        <begin position="41"/>
        <end position="62"/>
    </location>
</feature>
<accession>A0A517YUA0</accession>
<sequence>MNMLSIIAAANEAVIHAEDITMNNDAFMDFVLSSIREYAAVFFLFWGLFFMFVGALGVYRLPDVFHRMHAASKCSTLGVLGLMLGVILAVGTLSITTKAILTVVFAFAAVPVGSHLLAKAALKDGAPKWSGTITDEWSKSQTAPTDMD</sequence>
<dbReference type="Pfam" id="PF03334">
    <property type="entry name" value="PhaG_MnhG_YufB"/>
    <property type="match status" value="1"/>
</dbReference>
<name>A0A517YUA0_9BACT</name>
<gene>
    <name evidence="2" type="primary">mrpG</name>
    <name evidence="2" type="ORF">KS4_18590</name>
</gene>
<keyword evidence="1" id="KW-0812">Transmembrane</keyword>
<dbReference type="InterPro" id="IPR005133">
    <property type="entry name" value="PhaG_MnhG_YufB"/>
</dbReference>
<dbReference type="NCBIfam" id="NF009314">
    <property type="entry name" value="PRK12674.1-2"/>
    <property type="match status" value="1"/>
</dbReference>
<proteinExistence type="predicted"/>
<evidence type="ECO:0000313" key="2">
    <source>
        <dbReference type="EMBL" id="QDU33801.1"/>
    </source>
</evidence>
<evidence type="ECO:0000313" key="3">
    <source>
        <dbReference type="Proteomes" id="UP000317369"/>
    </source>
</evidence>
<dbReference type="OrthoDB" id="9806575at2"/>
<dbReference type="EMBL" id="CP036425">
    <property type="protein sequence ID" value="QDU33801.1"/>
    <property type="molecule type" value="Genomic_DNA"/>
</dbReference>
<reference evidence="2 3" key="1">
    <citation type="submission" date="2019-02" db="EMBL/GenBank/DDBJ databases">
        <title>Deep-cultivation of Planctomycetes and their phenomic and genomic characterization uncovers novel biology.</title>
        <authorList>
            <person name="Wiegand S."/>
            <person name="Jogler M."/>
            <person name="Boedeker C."/>
            <person name="Pinto D."/>
            <person name="Vollmers J."/>
            <person name="Rivas-Marin E."/>
            <person name="Kohn T."/>
            <person name="Peeters S.H."/>
            <person name="Heuer A."/>
            <person name="Rast P."/>
            <person name="Oberbeckmann S."/>
            <person name="Bunk B."/>
            <person name="Jeske O."/>
            <person name="Meyerdierks A."/>
            <person name="Storesund J.E."/>
            <person name="Kallscheuer N."/>
            <person name="Luecker S."/>
            <person name="Lage O.M."/>
            <person name="Pohl T."/>
            <person name="Merkel B.J."/>
            <person name="Hornburger P."/>
            <person name="Mueller R.-W."/>
            <person name="Bruemmer F."/>
            <person name="Labrenz M."/>
            <person name="Spormann A.M."/>
            <person name="Op den Camp H."/>
            <person name="Overmann J."/>
            <person name="Amann R."/>
            <person name="Jetten M.S.M."/>
            <person name="Mascher T."/>
            <person name="Medema M.H."/>
            <person name="Devos D.P."/>
            <person name="Kaster A.-K."/>
            <person name="Ovreas L."/>
            <person name="Rohde M."/>
            <person name="Galperin M.Y."/>
            <person name="Jogler C."/>
        </authorList>
    </citation>
    <scope>NUCLEOTIDE SEQUENCE [LARGE SCALE GENOMIC DNA]</scope>
    <source>
        <strain evidence="2 3">KS4</strain>
    </source>
</reference>
<protein>
    <submittedName>
        <fullName evidence="2">Na(+)/H(+) antiporter subunit G</fullName>
    </submittedName>
</protein>